<sequence length="227" mass="25711">MSARRKKEKFYVVDNRPEILAKNFTQKEYIRAIFENDMVCVMGPAGTGKTYIAATLASRMYFDGEINKIVLTRPNVSASESLGFFPGTLTEKMAPWVAPFTDVIRQQLGEGTYDTMLKNGNLEIAPFETMRGRSFNDAFVILDEAQNTSPKEMEMFVTRVGDNSRVIINGDIMQSDIMGSNGLHKVLQLINKLNLPVPIIEFQVEDIVRSPLCKMWIEAFMEDAQYN</sequence>
<evidence type="ECO:0000259" key="4">
    <source>
        <dbReference type="Pfam" id="PF02562"/>
    </source>
</evidence>
<proteinExistence type="inferred from homology"/>
<dbReference type="Gene3D" id="3.40.50.300">
    <property type="entry name" value="P-loop containing nucleotide triphosphate hydrolases"/>
    <property type="match status" value="1"/>
</dbReference>
<dbReference type="Pfam" id="PF02562">
    <property type="entry name" value="PhoH"/>
    <property type="match status" value="1"/>
</dbReference>
<gene>
    <name evidence="5" type="ORF">L196_09469</name>
</gene>
<evidence type="ECO:0000313" key="6">
    <source>
        <dbReference type="Proteomes" id="UP000015462"/>
    </source>
</evidence>
<dbReference type="AlphaFoldDB" id="A0AB33YZB2"/>
<reference evidence="5 6" key="1">
    <citation type="journal article" date="2013" name="Genome Announc.">
        <title>Genome Sequence of the Pyrene- and Fluoranthene-Degrading Bacterium Cycloclasticus sp. Strain PY97M.</title>
        <authorList>
            <person name="Cui Z."/>
            <person name="Xu G."/>
            <person name="Li Q."/>
            <person name="Gao W."/>
            <person name="Zheng L."/>
        </authorList>
    </citation>
    <scope>NUCLEOTIDE SEQUENCE [LARGE SCALE GENOMIC DNA]</scope>
    <source>
        <strain evidence="5 6">PY97M</strain>
    </source>
</reference>
<dbReference type="PANTHER" id="PTHR30473">
    <property type="entry name" value="PROTEIN PHOH"/>
    <property type="match status" value="1"/>
</dbReference>
<feature type="domain" description="PhoH-like protein" evidence="4">
    <location>
        <begin position="19"/>
        <end position="220"/>
    </location>
</feature>
<evidence type="ECO:0000256" key="1">
    <source>
        <dbReference type="ARBA" id="ARBA00010393"/>
    </source>
</evidence>
<dbReference type="Proteomes" id="UP000015462">
    <property type="component" value="Unassembled WGS sequence"/>
</dbReference>
<keyword evidence="6" id="KW-1185">Reference proteome</keyword>
<accession>A0AB33YZB2</accession>
<keyword evidence="2" id="KW-0547">Nucleotide-binding</keyword>
<keyword evidence="3" id="KW-0067">ATP-binding</keyword>
<organism evidence="5 6">
    <name type="scientific">Cycloclasticus pugetii</name>
    <dbReference type="NCBI Taxonomy" id="34068"/>
    <lineage>
        <taxon>Bacteria</taxon>
        <taxon>Pseudomonadati</taxon>
        <taxon>Pseudomonadota</taxon>
        <taxon>Gammaproteobacteria</taxon>
        <taxon>Thiotrichales</taxon>
        <taxon>Piscirickettsiaceae</taxon>
        <taxon>Cycloclasticus</taxon>
    </lineage>
</organism>
<evidence type="ECO:0000256" key="3">
    <source>
        <dbReference type="ARBA" id="ARBA00022840"/>
    </source>
</evidence>
<comment type="similarity">
    <text evidence="1">Belongs to the PhoH family.</text>
</comment>
<dbReference type="InterPro" id="IPR051451">
    <property type="entry name" value="PhoH2-like"/>
</dbReference>
<dbReference type="GO" id="GO:0005829">
    <property type="term" value="C:cytosol"/>
    <property type="evidence" value="ECO:0007669"/>
    <property type="project" value="TreeGrafter"/>
</dbReference>
<dbReference type="RefSeq" id="WP_016390794.1">
    <property type="nucleotide sequence ID" value="NZ_KE646810.1"/>
</dbReference>
<name>A0AB33YZB2_9GAMM</name>
<dbReference type="SUPFAM" id="SSF52540">
    <property type="entry name" value="P-loop containing nucleoside triphosphate hydrolases"/>
    <property type="match status" value="1"/>
</dbReference>
<protein>
    <submittedName>
        <fullName evidence="5">PhoH-like protein</fullName>
    </submittedName>
</protein>
<dbReference type="InterPro" id="IPR003714">
    <property type="entry name" value="PhoH"/>
</dbReference>
<evidence type="ECO:0000313" key="5">
    <source>
        <dbReference type="EMBL" id="EPD12516.1"/>
    </source>
</evidence>
<comment type="caution">
    <text evidence="5">The sequence shown here is derived from an EMBL/GenBank/DDBJ whole genome shotgun (WGS) entry which is preliminary data.</text>
</comment>
<dbReference type="PANTHER" id="PTHR30473:SF3">
    <property type="entry name" value="PROTEIN PHOH"/>
    <property type="match status" value="1"/>
</dbReference>
<evidence type="ECO:0000256" key="2">
    <source>
        <dbReference type="ARBA" id="ARBA00022741"/>
    </source>
</evidence>
<dbReference type="GO" id="GO:0005524">
    <property type="term" value="F:ATP binding"/>
    <property type="evidence" value="ECO:0007669"/>
    <property type="project" value="UniProtKB-KW"/>
</dbReference>
<dbReference type="InterPro" id="IPR027417">
    <property type="entry name" value="P-loop_NTPase"/>
</dbReference>
<dbReference type="EMBL" id="ASHL01000009">
    <property type="protein sequence ID" value="EPD12516.1"/>
    <property type="molecule type" value="Genomic_DNA"/>
</dbReference>